<comment type="caution">
    <text evidence="3">The sequence shown here is derived from an EMBL/GenBank/DDBJ whole genome shotgun (WGS) entry which is preliminary data.</text>
</comment>
<dbReference type="RefSeq" id="WP_160624004.1">
    <property type="nucleotide sequence ID" value="NZ_WUUQ01000001.1"/>
</dbReference>
<dbReference type="GO" id="GO:0016787">
    <property type="term" value="F:hydrolase activity"/>
    <property type="evidence" value="ECO:0007669"/>
    <property type="project" value="UniProtKB-KW"/>
</dbReference>
<feature type="domain" description="HotDog ACOT-type" evidence="2">
    <location>
        <begin position="1"/>
        <end position="110"/>
    </location>
</feature>
<proteinExistence type="predicted"/>
<evidence type="ECO:0000259" key="2">
    <source>
        <dbReference type="PROSITE" id="PS51770"/>
    </source>
</evidence>
<evidence type="ECO:0000313" key="4">
    <source>
        <dbReference type="Proteomes" id="UP000434036"/>
    </source>
</evidence>
<protein>
    <submittedName>
        <fullName evidence="3">Acyl-CoA thioesterase</fullName>
    </submittedName>
</protein>
<reference evidence="3 4" key="2">
    <citation type="submission" date="2020-01" db="EMBL/GenBank/DDBJ databases">
        <title>Clostridiaceae sp. nov. isolated from the gut of human by culturomics.</title>
        <authorList>
            <person name="Chang Y."/>
        </authorList>
    </citation>
    <scope>NUCLEOTIDE SEQUENCE [LARGE SCALE GENOMIC DNA]</scope>
    <source>
        <strain evidence="3 4">DONG20-135</strain>
    </source>
</reference>
<dbReference type="AlphaFoldDB" id="A0A6N8U2S6"/>
<name>A0A6N8U2S6_9FIRM</name>
<keyword evidence="4" id="KW-1185">Reference proteome</keyword>
<dbReference type="Pfam" id="PF03061">
    <property type="entry name" value="4HBT"/>
    <property type="match status" value="1"/>
</dbReference>
<sequence length="121" mass="13102">MKHIVERFVKSTDLNDHGTLFAGQGSSWMVEAGFLSAGAAVQGNHQIVCRCIQNLEFLLPIPLGALIHMESEITAVGTTSIQVHCEACGVLDPNQIYIRSDIIFVTTDKEGNKVPHGLTAQ</sequence>
<dbReference type="PROSITE" id="PS51770">
    <property type="entry name" value="HOTDOG_ACOT"/>
    <property type="match status" value="1"/>
</dbReference>
<dbReference type="InterPro" id="IPR029069">
    <property type="entry name" value="HotDog_dom_sf"/>
</dbReference>
<dbReference type="Proteomes" id="UP000434036">
    <property type="component" value="Unassembled WGS sequence"/>
</dbReference>
<dbReference type="InterPro" id="IPR033120">
    <property type="entry name" value="HOTDOG_ACOT"/>
</dbReference>
<dbReference type="SUPFAM" id="SSF54637">
    <property type="entry name" value="Thioesterase/thiol ester dehydrase-isomerase"/>
    <property type="match status" value="1"/>
</dbReference>
<keyword evidence="1" id="KW-0378">Hydrolase</keyword>
<accession>A0A6N8U2S6</accession>
<evidence type="ECO:0000313" key="3">
    <source>
        <dbReference type="EMBL" id="MXQ72512.1"/>
    </source>
</evidence>
<dbReference type="EMBL" id="WUUQ01000001">
    <property type="protein sequence ID" value="MXQ72512.1"/>
    <property type="molecule type" value="Genomic_DNA"/>
</dbReference>
<gene>
    <name evidence="3" type="ORF">GSF08_00960</name>
</gene>
<dbReference type="InterPro" id="IPR006683">
    <property type="entry name" value="Thioestr_dom"/>
</dbReference>
<evidence type="ECO:0000256" key="1">
    <source>
        <dbReference type="PROSITE-ProRule" id="PRU01106"/>
    </source>
</evidence>
<dbReference type="Gene3D" id="3.10.129.10">
    <property type="entry name" value="Hotdog Thioesterase"/>
    <property type="match status" value="1"/>
</dbReference>
<organism evidence="3 4">
    <name type="scientific">Copranaerobaculum intestinale</name>
    <dbReference type="NCBI Taxonomy" id="2692629"/>
    <lineage>
        <taxon>Bacteria</taxon>
        <taxon>Bacillati</taxon>
        <taxon>Bacillota</taxon>
        <taxon>Erysipelotrichia</taxon>
        <taxon>Erysipelotrichales</taxon>
        <taxon>Erysipelotrichaceae</taxon>
        <taxon>Copranaerobaculum</taxon>
    </lineage>
</organism>
<reference evidence="3 4" key="1">
    <citation type="submission" date="2019-12" db="EMBL/GenBank/DDBJ databases">
        <authorList>
            <person name="Yang R."/>
        </authorList>
    </citation>
    <scope>NUCLEOTIDE SEQUENCE [LARGE SCALE GENOMIC DNA]</scope>
    <source>
        <strain evidence="3 4">DONG20-135</strain>
    </source>
</reference>